<evidence type="ECO:0000259" key="7">
    <source>
        <dbReference type="Pfam" id="PF06968"/>
    </source>
</evidence>
<keyword evidence="6" id="KW-0411">Iron-sulfur</keyword>
<organism evidence="8 9">
    <name type="scientific">Actinoplanes xinjiangensis</name>
    <dbReference type="NCBI Taxonomy" id="512350"/>
    <lineage>
        <taxon>Bacteria</taxon>
        <taxon>Bacillati</taxon>
        <taxon>Actinomycetota</taxon>
        <taxon>Actinomycetes</taxon>
        <taxon>Micromonosporales</taxon>
        <taxon>Micromonosporaceae</taxon>
        <taxon>Actinoplanes</taxon>
    </lineage>
</organism>
<dbReference type="NCBIfam" id="TIGR04158">
    <property type="entry name" value="rSAM_MIA_synth"/>
    <property type="match status" value="1"/>
</dbReference>
<gene>
    <name evidence="8" type="ORF">BC793_12873</name>
</gene>
<dbReference type="GO" id="GO:0044272">
    <property type="term" value="P:sulfur compound biosynthetic process"/>
    <property type="evidence" value="ECO:0007669"/>
    <property type="project" value="UniProtKB-ARBA"/>
</dbReference>
<dbReference type="SFLD" id="SFLDG01060">
    <property type="entry name" value="BATS_domain_containing"/>
    <property type="match status" value="1"/>
</dbReference>
<dbReference type="SFLD" id="SFLDF00419">
    <property type="entry name" value="3-methyl-2-indolic_acid_syntha"/>
    <property type="match status" value="1"/>
</dbReference>
<keyword evidence="3" id="KW-0949">S-adenosyl-L-methionine</keyword>
<keyword evidence="4" id="KW-0479">Metal-binding</keyword>
<dbReference type="InterPro" id="IPR034428">
    <property type="entry name" value="ThiH/NoCL/HydG-like"/>
</dbReference>
<dbReference type="GO" id="GO:0051539">
    <property type="term" value="F:4 iron, 4 sulfur cluster binding"/>
    <property type="evidence" value="ECO:0007669"/>
    <property type="project" value="UniProtKB-KW"/>
</dbReference>
<dbReference type="PANTHER" id="PTHR43583:SF1">
    <property type="entry name" value="2-IMINOACETATE SYNTHASE"/>
    <property type="match status" value="1"/>
</dbReference>
<sequence length="388" mass="43639">MSDYIPPDLEEVRAEAATVDTQAALALGPGEEPSASRPAVALALWQDRQISTERLQHAAELRVARLRPRLHTFVPLYTTNHCDSECKMCSMRKGNARMIRKFSGKNEIIDQLRILYRSEGVRGVGFLTGEYQDKYTRLSTAFRIGWAMRTALDMGFERIYFNIGSMEPDEIDVLAEWITRDEPVTMCVFQETYDRESYRRFMGKTSTDVPKADYDRRVASFDRWLDAGFRYVNPGVLVGLHDDVASEIVRLVAHGDHLRRRNAVVDLSLPRMRPAMTSRDSTRIGDDDYLRMMAAVAFTCPDQRLVLTTREPQEFQDRAIGLAGVISPGSPDVAPYREDAQACNSADTSQFLVADLRRPRHILSRIEAGGTEVSHFANPAATGVVTVG</sequence>
<dbReference type="GO" id="GO:0046872">
    <property type="term" value="F:metal ion binding"/>
    <property type="evidence" value="ECO:0007669"/>
    <property type="project" value="UniProtKB-KW"/>
</dbReference>
<dbReference type="InterPro" id="IPR010722">
    <property type="entry name" value="BATS_dom"/>
</dbReference>
<keyword evidence="2" id="KW-0004">4Fe-4S</keyword>
<keyword evidence="5" id="KW-0408">Iron</keyword>
<comment type="caution">
    <text evidence="8">The sequence shown here is derived from an EMBL/GenBank/DDBJ whole genome shotgun (WGS) entry which is preliminary data.</text>
</comment>
<evidence type="ECO:0000313" key="9">
    <source>
        <dbReference type="Proteomes" id="UP000245697"/>
    </source>
</evidence>
<dbReference type="Gene3D" id="3.20.20.70">
    <property type="entry name" value="Aldolase class I"/>
    <property type="match status" value="1"/>
</dbReference>
<dbReference type="SFLD" id="SFLDG01081">
    <property type="entry name" value="cleavage_of_the_Ca-Cb_bond_in"/>
    <property type="match status" value="1"/>
</dbReference>
<proteinExistence type="predicted"/>
<evidence type="ECO:0000256" key="6">
    <source>
        <dbReference type="ARBA" id="ARBA00023014"/>
    </source>
</evidence>
<keyword evidence="9" id="KW-1185">Reference proteome</keyword>
<evidence type="ECO:0000256" key="1">
    <source>
        <dbReference type="ARBA" id="ARBA00001966"/>
    </source>
</evidence>
<dbReference type="RefSeq" id="WP_158319510.1">
    <property type="nucleotide sequence ID" value="NZ_BONA01000083.1"/>
</dbReference>
<name>A0A316EQL8_9ACTN</name>
<dbReference type="Pfam" id="PF06968">
    <property type="entry name" value="BATS"/>
    <property type="match status" value="1"/>
</dbReference>
<reference evidence="8 9" key="1">
    <citation type="submission" date="2018-05" db="EMBL/GenBank/DDBJ databases">
        <title>Genomic Encyclopedia of Archaeal and Bacterial Type Strains, Phase II (KMG-II): from individual species to whole genera.</title>
        <authorList>
            <person name="Goeker M."/>
        </authorList>
    </citation>
    <scope>NUCLEOTIDE SEQUENCE [LARGE SCALE GENOMIC DNA]</scope>
    <source>
        <strain evidence="8 9">DSM 45184</strain>
    </source>
</reference>
<dbReference type="InterPro" id="IPR058240">
    <property type="entry name" value="rSAM_sf"/>
</dbReference>
<dbReference type="EMBL" id="QGGR01000028">
    <property type="protein sequence ID" value="PWK33283.1"/>
    <property type="molecule type" value="Genomic_DNA"/>
</dbReference>
<protein>
    <submittedName>
        <fullName evidence="8">3-methyl-2-indolic acid synthase</fullName>
    </submittedName>
</protein>
<comment type="cofactor">
    <cofactor evidence="1">
        <name>[4Fe-4S] cluster</name>
        <dbReference type="ChEBI" id="CHEBI:49883"/>
    </cofactor>
</comment>
<dbReference type="SUPFAM" id="SSF102114">
    <property type="entry name" value="Radical SAM enzymes"/>
    <property type="match status" value="1"/>
</dbReference>
<dbReference type="InterPro" id="IPR007197">
    <property type="entry name" value="rSAM"/>
</dbReference>
<feature type="domain" description="Biotin and thiamin synthesis-associated" evidence="7">
    <location>
        <begin position="268"/>
        <end position="370"/>
    </location>
</feature>
<dbReference type="GO" id="GO:0042364">
    <property type="term" value="P:water-soluble vitamin biosynthetic process"/>
    <property type="evidence" value="ECO:0007669"/>
    <property type="project" value="UniProtKB-ARBA"/>
</dbReference>
<dbReference type="InterPro" id="IPR013785">
    <property type="entry name" value="Aldolase_TIM"/>
</dbReference>
<evidence type="ECO:0000256" key="3">
    <source>
        <dbReference type="ARBA" id="ARBA00022691"/>
    </source>
</evidence>
<evidence type="ECO:0000313" key="8">
    <source>
        <dbReference type="EMBL" id="PWK33283.1"/>
    </source>
</evidence>
<accession>A0A316EQL8</accession>
<dbReference type="GO" id="GO:0003824">
    <property type="term" value="F:catalytic activity"/>
    <property type="evidence" value="ECO:0007669"/>
    <property type="project" value="InterPro"/>
</dbReference>
<dbReference type="AlphaFoldDB" id="A0A316EQL8"/>
<evidence type="ECO:0000256" key="4">
    <source>
        <dbReference type="ARBA" id="ARBA00022723"/>
    </source>
</evidence>
<dbReference type="SFLD" id="SFLDS00029">
    <property type="entry name" value="Radical_SAM"/>
    <property type="match status" value="1"/>
</dbReference>
<evidence type="ECO:0000256" key="2">
    <source>
        <dbReference type="ARBA" id="ARBA00022485"/>
    </source>
</evidence>
<dbReference type="InterPro" id="IPR026429">
    <property type="entry name" value="MIA_synthase"/>
</dbReference>
<dbReference type="Proteomes" id="UP000245697">
    <property type="component" value="Unassembled WGS sequence"/>
</dbReference>
<dbReference type="OrthoDB" id="3320990at2"/>
<evidence type="ECO:0000256" key="5">
    <source>
        <dbReference type="ARBA" id="ARBA00023004"/>
    </source>
</evidence>
<dbReference type="CDD" id="cd01335">
    <property type="entry name" value="Radical_SAM"/>
    <property type="match status" value="1"/>
</dbReference>
<dbReference type="PANTHER" id="PTHR43583">
    <property type="entry name" value="2-IMINOACETATE SYNTHASE"/>
    <property type="match status" value="1"/>
</dbReference>